<protein>
    <submittedName>
        <fullName evidence="2">Uncharacterized protein</fullName>
    </submittedName>
</protein>
<proteinExistence type="predicted"/>
<evidence type="ECO:0000256" key="1">
    <source>
        <dbReference type="SAM" id="MobiDB-lite"/>
    </source>
</evidence>
<dbReference type="AlphaFoldDB" id="X1FYG9"/>
<organism evidence="2">
    <name type="scientific">marine sediment metagenome</name>
    <dbReference type="NCBI Taxonomy" id="412755"/>
    <lineage>
        <taxon>unclassified sequences</taxon>
        <taxon>metagenomes</taxon>
        <taxon>ecological metagenomes</taxon>
    </lineage>
</organism>
<accession>X1FYG9</accession>
<reference evidence="2" key="1">
    <citation type="journal article" date="2014" name="Front. Microbiol.">
        <title>High frequency of phylogenetically diverse reductive dehalogenase-homologous genes in deep subseafloor sedimentary metagenomes.</title>
        <authorList>
            <person name="Kawai M."/>
            <person name="Futagami T."/>
            <person name="Toyoda A."/>
            <person name="Takaki Y."/>
            <person name="Nishi S."/>
            <person name="Hori S."/>
            <person name="Arai W."/>
            <person name="Tsubouchi T."/>
            <person name="Morono Y."/>
            <person name="Uchiyama I."/>
            <person name="Ito T."/>
            <person name="Fujiyama A."/>
            <person name="Inagaki F."/>
            <person name="Takami H."/>
        </authorList>
    </citation>
    <scope>NUCLEOTIDE SEQUENCE</scope>
    <source>
        <strain evidence="2">Expedition CK06-06</strain>
    </source>
</reference>
<sequence>AKKWLEARYKIETKKRGLMGLEEGGGSKAPKSGEEGLGGEE</sequence>
<feature type="region of interest" description="Disordered" evidence="1">
    <location>
        <begin position="18"/>
        <end position="41"/>
    </location>
</feature>
<evidence type="ECO:0000313" key="2">
    <source>
        <dbReference type="EMBL" id="GAH50027.1"/>
    </source>
</evidence>
<comment type="caution">
    <text evidence="2">The sequence shown here is derived from an EMBL/GenBank/DDBJ whole genome shotgun (WGS) entry which is preliminary data.</text>
</comment>
<feature type="non-terminal residue" evidence="2">
    <location>
        <position position="1"/>
    </location>
</feature>
<dbReference type="EMBL" id="BARU01016573">
    <property type="protein sequence ID" value="GAH50027.1"/>
    <property type="molecule type" value="Genomic_DNA"/>
</dbReference>
<gene>
    <name evidence="2" type="ORF">S03H2_27539</name>
</gene>
<name>X1FYG9_9ZZZZ</name>